<name>A0A2A2L7K5_9BILA</name>
<dbReference type="AlphaFoldDB" id="A0A2A2L7K5"/>
<protein>
    <recommendedName>
        <fullName evidence="4">C-type lectin domain-containing protein</fullName>
    </recommendedName>
</protein>
<evidence type="ECO:0008006" key="4">
    <source>
        <dbReference type="Google" id="ProtNLM"/>
    </source>
</evidence>
<keyword evidence="3" id="KW-1185">Reference proteome</keyword>
<feature type="compositionally biased region" description="Low complexity" evidence="1">
    <location>
        <begin position="28"/>
        <end position="38"/>
    </location>
</feature>
<organism evidence="2 3">
    <name type="scientific">Diploscapter pachys</name>
    <dbReference type="NCBI Taxonomy" id="2018661"/>
    <lineage>
        <taxon>Eukaryota</taxon>
        <taxon>Metazoa</taxon>
        <taxon>Ecdysozoa</taxon>
        <taxon>Nematoda</taxon>
        <taxon>Chromadorea</taxon>
        <taxon>Rhabditida</taxon>
        <taxon>Rhabditina</taxon>
        <taxon>Rhabditomorpha</taxon>
        <taxon>Rhabditoidea</taxon>
        <taxon>Rhabditidae</taxon>
        <taxon>Diploscapter</taxon>
    </lineage>
</organism>
<evidence type="ECO:0000256" key="1">
    <source>
        <dbReference type="SAM" id="MobiDB-lite"/>
    </source>
</evidence>
<dbReference type="InterPro" id="IPR016187">
    <property type="entry name" value="CTDL_fold"/>
</dbReference>
<dbReference type="EMBL" id="LIAE01007088">
    <property type="protein sequence ID" value="PAV82027.1"/>
    <property type="molecule type" value="Genomic_DNA"/>
</dbReference>
<feature type="region of interest" description="Disordered" evidence="1">
    <location>
        <begin position="1"/>
        <end position="42"/>
    </location>
</feature>
<evidence type="ECO:0000313" key="2">
    <source>
        <dbReference type="EMBL" id="PAV82027.1"/>
    </source>
</evidence>
<reference evidence="2 3" key="1">
    <citation type="journal article" date="2017" name="Curr. Biol.">
        <title>Genome architecture and evolution of a unichromosomal asexual nematode.</title>
        <authorList>
            <person name="Fradin H."/>
            <person name="Zegar C."/>
            <person name="Gutwein M."/>
            <person name="Lucas J."/>
            <person name="Kovtun M."/>
            <person name="Corcoran D."/>
            <person name="Baugh L.R."/>
            <person name="Kiontke K."/>
            <person name="Gunsalus K."/>
            <person name="Fitch D.H."/>
            <person name="Piano F."/>
        </authorList>
    </citation>
    <scope>NUCLEOTIDE SEQUENCE [LARGE SCALE GENOMIC DNA]</scope>
    <source>
        <strain evidence="2">PF1309</strain>
    </source>
</reference>
<gene>
    <name evidence="2" type="ORF">WR25_11496</name>
</gene>
<proteinExistence type="predicted"/>
<accession>A0A2A2L7K5</accession>
<sequence>MEDDDPSDGTALPETTTVKAKPSGATNPSLRPTTSPSTRRTRPILVPDCDIWSNSWTYYPPDKTLYGTFVAEAASTIPPMNLVPSPVNEMVHRVPRQQASTLRNIEIISLQVRQIFTNHRVELASRKDFYRKNIRTNLPTWIGLYYNGGILRWLDGSAKQYTMLSSWNLLFQPRQLGSSALSDASSPGNTNNGVEVVFGLTWNVDDPMIQSPSTARRRLHDSD</sequence>
<dbReference type="Proteomes" id="UP000218231">
    <property type="component" value="Unassembled WGS sequence"/>
</dbReference>
<evidence type="ECO:0000313" key="3">
    <source>
        <dbReference type="Proteomes" id="UP000218231"/>
    </source>
</evidence>
<comment type="caution">
    <text evidence="2">The sequence shown here is derived from an EMBL/GenBank/DDBJ whole genome shotgun (WGS) entry which is preliminary data.</text>
</comment>
<dbReference type="SUPFAM" id="SSF56436">
    <property type="entry name" value="C-type lectin-like"/>
    <property type="match status" value="1"/>
</dbReference>